<comment type="similarity">
    <text evidence="1">Belongs to the peptidase S1 family. Snake venom subfamily.</text>
</comment>
<dbReference type="PANTHER" id="PTHR24271">
    <property type="entry name" value="KALLIKREIN-RELATED"/>
    <property type="match status" value="1"/>
</dbReference>
<keyword evidence="5" id="KW-0865">Zymogen</keyword>
<dbReference type="InterPro" id="IPR001254">
    <property type="entry name" value="Trypsin_dom"/>
</dbReference>
<dbReference type="InParanoid" id="A0A6J3QH55"/>
<dbReference type="GeneID" id="101334752"/>
<evidence type="ECO:0000256" key="8">
    <source>
        <dbReference type="ARBA" id="ARBA00039014"/>
    </source>
</evidence>
<accession>A0A6J3QH55</accession>
<feature type="domain" description="Peptidase S1" evidence="11">
    <location>
        <begin position="69"/>
        <end position="293"/>
    </location>
</feature>
<dbReference type="OrthoDB" id="10012881at2759"/>
<dbReference type="Proteomes" id="UP000245320">
    <property type="component" value="Chromosome 19"/>
</dbReference>
<gene>
    <name evidence="13" type="primary">KLK14</name>
</gene>
<dbReference type="InterPro" id="IPR018114">
    <property type="entry name" value="TRYPSIN_HIS"/>
</dbReference>
<dbReference type="FunFam" id="2.40.10.10:FF:000021">
    <property type="entry name" value="Kallikrein 1"/>
    <property type="match status" value="1"/>
</dbReference>
<dbReference type="RefSeq" id="XP_033701519.1">
    <property type="nucleotide sequence ID" value="XM_033845628.1"/>
</dbReference>
<evidence type="ECO:0000259" key="11">
    <source>
        <dbReference type="PROSITE" id="PS50240"/>
    </source>
</evidence>
<evidence type="ECO:0000256" key="10">
    <source>
        <dbReference type="SAM" id="MobiDB-lite"/>
    </source>
</evidence>
<dbReference type="FunFam" id="2.40.10.10:FF:000010">
    <property type="entry name" value="Kallikrein related peptidase 11"/>
    <property type="match status" value="1"/>
</dbReference>
<dbReference type="InterPro" id="IPR033116">
    <property type="entry name" value="TRYPSIN_SER"/>
</dbReference>
<protein>
    <recommendedName>
        <fullName evidence="8">tissue kallikrein</fullName>
        <ecNumber evidence="8">3.4.21.35</ecNumber>
    </recommendedName>
</protein>
<evidence type="ECO:0000256" key="1">
    <source>
        <dbReference type="ARBA" id="ARBA00009228"/>
    </source>
</evidence>
<dbReference type="GO" id="GO:0048730">
    <property type="term" value="P:epidermis morphogenesis"/>
    <property type="evidence" value="ECO:0007669"/>
    <property type="project" value="TreeGrafter"/>
</dbReference>
<dbReference type="InterPro" id="IPR043504">
    <property type="entry name" value="Peptidase_S1_PA_chymotrypsin"/>
</dbReference>
<keyword evidence="6" id="KW-1015">Disulfide bond</keyword>
<dbReference type="CTD" id="43847"/>
<dbReference type="GO" id="GO:0006508">
    <property type="term" value="P:proteolysis"/>
    <property type="evidence" value="ECO:0007669"/>
    <property type="project" value="UniProtKB-KW"/>
</dbReference>
<dbReference type="FunCoup" id="A0A6J3QH55">
    <property type="interactions" value="3"/>
</dbReference>
<keyword evidence="2 9" id="KW-0645">Protease</keyword>
<dbReference type="SMART" id="SM00020">
    <property type="entry name" value="Tryp_SPc"/>
    <property type="match status" value="1"/>
</dbReference>
<evidence type="ECO:0000256" key="2">
    <source>
        <dbReference type="ARBA" id="ARBA00022670"/>
    </source>
</evidence>
<organism evidence="12 13">
    <name type="scientific">Tursiops truncatus</name>
    <name type="common">Atlantic bottle-nosed dolphin</name>
    <name type="synonym">Delphinus truncatus</name>
    <dbReference type="NCBI Taxonomy" id="9739"/>
    <lineage>
        <taxon>Eukaryota</taxon>
        <taxon>Metazoa</taxon>
        <taxon>Chordata</taxon>
        <taxon>Craniata</taxon>
        <taxon>Vertebrata</taxon>
        <taxon>Euteleostomi</taxon>
        <taxon>Mammalia</taxon>
        <taxon>Eutheria</taxon>
        <taxon>Laurasiatheria</taxon>
        <taxon>Artiodactyla</taxon>
        <taxon>Whippomorpha</taxon>
        <taxon>Cetacea</taxon>
        <taxon>Odontoceti</taxon>
        <taxon>Delphinidae</taxon>
        <taxon>Tursiops</taxon>
    </lineage>
</organism>
<feature type="compositionally biased region" description="Polar residues" evidence="10">
    <location>
        <begin position="1"/>
        <end position="14"/>
    </location>
</feature>
<keyword evidence="12" id="KW-1185">Reference proteome</keyword>
<feature type="region of interest" description="Disordered" evidence="10">
    <location>
        <begin position="1"/>
        <end position="35"/>
    </location>
</feature>
<name>A0A6J3QH55_TURTR</name>
<dbReference type="InterPro" id="IPR009003">
    <property type="entry name" value="Peptidase_S1_PA"/>
</dbReference>
<dbReference type="PANTHER" id="PTHR24271:SF48">
    <property type="entry name" value="KALLIKREIN-14"/>
    <property type="match status" value="1"/>
</dbReference>
<dbReference type="Pfam" id="PF00089">
    <property type="entry name" value="Trypsin"/>
    <property type="match status" value="1"/>
</dbReference>
<dbReference type="InterPro" id="IPR001314">
    <property type="entry name" value="Peptidase_S1A"/>
</dbReference>
<keyword evidence="3 9" id="KW-0378">Hydrolase</keyword>
<evidence type="ECO:0000256" key="3">
    <source>
        <dbReference type="ARBA" id="ARBA00022801"/>
    </source>
</evidence>
<reference evidence="13" key="1">
    <citation type="submission" date="2025-08" db="UniProtKB">
        <authorList>
            <consortium name="RefSeq"/>
        </authorList>
    </citation>
    <scope>IDENTIFICATION</scope>
    <source>
        <tissue evidence="13">Spleen</tissue>
    </source>
</reference>
<keyword evidence="4 9" id="KW-0720">Serine protease</keyword>
<sequence>MTRKTSSPLLQTGDTRAGPEPISASSLQPPRSPRTLPSWIRPPALRMFLLLTALQILAVATAQNQGDKIIGGSRCIRNSQPWQAALLAGPHRSFLCGGSLLSDEWVITAAHCARPNLRVALGKHNLRIWEVTQQVLRVVRQVPHPQYNPWTIANDLMLLQLEQPARLRRAVRPIAVASSCASAGTPCLVSGWGTTSSPNARFPKFLQCVNINISSDRDCQWAYPGAITAGMVCAGVPQGGKNSCQGDSGGPLVCRGELQGLVSWGMENCAQPDYPSVYTNLCKYQTWIQETIQSRS</sequence>
<dbReference type="PROSITE" id="PS50240">
    <property type="entry name" value="TRYPSIN_DOM"/>
    <property type="match status" value="1"/>
</dbReference>
<dbReference type="Gene3D" id="2.40.10.10">
    <property type="entry name" value="Trypsin-like serine proteases"/>
    <property type="match status" value="2"/>
</dbReference>
<dbReference type="GO" id="GO:0070684">
    <property type="term" value="P:seminal clot liquefaction"/>
    <property type="evidence" value="ECO:0007669"/>
    <property type="project" value="TreeGrafter"/>
</dbReference>
<dbReference type="CDD" id="cd00190">
    <property type="entry name" value="Tryp_SPc"/>
    <property type="match status" value="1"/>
</dbReference>
<comment type="catalytic activity">
    <reaction evidence="7">
        <text>Preferential cleavage of Arg-|-Xaa bonds in small molecule substrates. Highly selective action to release kallidin (lysyl-bradykinin) from kininogen involves hydrolysis of Met-|-Xaa or Leu-|-Xaa.</text>
        <dbReference type="EC" id="3.4.21.35"/>
    </reaction>
</comment>
<dbReference type="PROSITE" id="PS00134">
    <property type="entry name" value="TRYPSIN_HIS"/>
    <property type="match status" value="1"/>
</dbReference>
<dbReference type="PRINTS" id="PR00722">
    <property type="entry name" value="CHYMOTRYPSIN"/>
</dbReference>
<evidence type="ECO:0000256" key="9">
    <source>
        <dbReference type="RuleBase" id="RU363034"/>
    </source>
</evidence>
<dbReference type="GO" id="GO:0004252">
    <property type="term" value="F:serine-type endopeptidase activity"/>
    <property type="evidence" value="ECO:0007669"/>
    <property type="project" value="UniProtKB-EC"/>
</dbReference>
<dbReference type="EC" id="3.4.21.35" evidence="8"/>
<proteinExistence type="inferred from homology"/>
<evidence type="ECO:0000256" key="5">
    <source>
        <dbReference type="ARBA" id="ARBA00023145"/>
    </source>
</evidence>
<dbReference type="AlphaFoldDB" id="A0A6J3QH55"/>
<dbReference type="GO" id="GO:0030141">
    <property type="term" value="C:secretory granule"/>
    <property type="evidence" value="ECO:0007669"/>
    <property type="project" value="TreeGrafter"/>
</dbReference>
<dbReference type="PROSITE" id="PS00135">
    <property type="entry name" value="TRYPSIN_SER"/>
    <property type="match status" value="1"/>
</dbReference>
<evidence type="ECO:0000313" key="13">
    <source>
        <dbReference type="RefSeq" id="XP_033701519.1"/>
    </source>
</evidence>
<dbReference type="SUPFAM" id="SSF50494">
    <property type="entry name" value="Trypsin-like serine proteases"/>
    <property type="match status" value="1"/>
</dbReference>
<evidence type="ECO:0000256" key="4">
    <source>
        <dbReference type="ARBA" id="ARBA00022825"/>
    </source>
</evidence>
<evidence type="ECO:0000313" key="12">
    <source>
        <dbReference type="Proteomes" id="UP000245320"/>
    </source>
</evidence>
<evidence type="ECO:0000256" key="7">
    <source>
        <dbReference type="ARBA" id="ARBA00036706"/>
    </source>
</evidence>
<evidence type="ECO:0000256" key="6">
    <source>
        <dbReference type="ARBA" id="ARBA00023157"/>
    </source>
</evidence>